<dbReference type="EMBL" id="KZ613822">
    <property type="protein sequence ID" value="PMD58494.1"/>
    <property type="molecule type" value="Genomic_DNA"/>
</dbReference>
<keyword evidence="1" id="KW-0732">Signal</keyword>
<dbReference type="GeneID" id="36580872"/>
<protein>
    <recommendedName>
        <fullName evidence="4">Secreted protein</fullName>
    </recommendedName>
</protein>
<gene>
    <name evidence="2" type="ORF">K444DRAFT_433477</name>
</gene>
<dbReference type="RefSeq" id="XP_024735398.1">
    <property type="nucleotide sequence ID" value="XM_024872792.1"/>
</dbReference>
<dbReference type="Proteomes" id="UP000235371">
    <property type="component" value="Unassembled WGS sequence"/>
</dbReference>
<feature type="chain" id="PRO_5014390307" description="Secreted protein" evidence="1">
    <location>
        <begin position="28"/>
        <end position="132"/>
    </location>
</feature>
<accession>A0A2J6T652</accession>
<sequence length="132" mass="15124">MTSRRKIFSLFSLRSPWSLLSPCLSLAVALKKKIAPQLCSWSIPGCAGSRTIPDVVPFLCLVLCWELCELWGERKYLKIGSPHFEQRRATAESTHSLLVQGQPRLRHYLLSAHLQFRTLRPHHFPTHTPHSL</sequence>
<keyword evidence="3" id="KW-1185">Reference proteome</keyword>
<feature type="signal peptide" evidence="1">
    <location>
        <begin position="1"/>
        <end position="27"/>
    </location>
</feature>
<dbReference type="AlphaFoldDB" id="A0A2J6T652"/>
<evidence type="ECO:0008006" key="4">
    <source>
        <dbReference type="Google" id="ProtNLM"/>
    </source>
</evidence>
<evidence type="ECO:0000313" key="3">
    <source>
        <dbReference type="Proteomes" id="UP000235371"/>
    </source>
</evidence>
<evidence type="ECO:0000256" key="1">
    <source>
        <dbReference type="SAM" id="SignalP"/>
    </source>
</evidence>
<dbReference type="InParanoid" id="A0A2J6T652"/>
<organism evidence="2 3">
    <name type="scientific">Hyaloscypha bicolor E</name>
    <dbReference type="NCBI Taxonomy" id="1095630"/>
    <lineage>
        <taxon>Eukaryota</taxon>
        <taxon>Fungi</taxon>
        <taxon>Dikarya</taxon>
        <taxon>Ascomycota</taxon>
        <taxon>Pezizomycotina</taxon>
        <taxon>Leotiomycetes</taxon>
        <taxon>Helotiales</taxon>
        <taxon>Hyaloscyphaceae</taxon>
        <taxon>Hyaloscypha</taxon>
        <taxon>Hyaloscypha bicolor</taxon>
    </lineage>
</organism>
<evidence type="ECO:0000313" key="2">
    <source>
        <dbReference type="EMBL" id="PMD58494.1"/>
    </source>
</evidence>
<name>A0A2J6T652_9HELO</name>
<reference evidence="2 3" key="1">
    <citation type="submission" date="2016-04" db="EMBL/GenBank/DDBJ databases">
        <title>A degradative enzymes factory behind the ericoid mycorrhizal symbiosis.</title>
        <authorList>
            <consortium name="DOE Joint Genome Institute"/>
            <person name="Martino E."/>
            <person name="Morin E."/>
            <person name="Grelet G."/>
            <person name="Kuo A."/>
            <person name="Kohler A."/>
            <person name="Daghino S."/>
            <person name="Barry K."/>
            <person name="Choi C."/>
            <person name="Cichocki N."/>
            <person name="Clum A."/>
            <person name="Copeland A."/>
            <person name="Hainaut M."/>
            <person name="Haridas S."/>
            <person name="Labutti K."/>
            <person name="Lindquist E."/>
            <person name="Lipzen A."/>
            <person name="Khouja H.-R."/>
            <person name="Murat C."/>
            <person name="Ohm R."/>
            <person name="Olson A."/>
            <person name="Spatafora J."/>
            <person name="Veneault-Fourrey C."/>
            <person name="Henrissat B."/>
            <person name="Grigoriev I."/>
            <person name="Martin F."/>
            <person name="Perotto S."/>
        </authorList>
    </citation>
    <scope>NUCLEOTIDE SEQUENCE [LARGE SCALE GENOMIC DNA]</scope>
    <source>
        <strain evidence="2 3">E</strain>
    </source>
</reference>
<proteinExistence type="predicted"/>